<dbReference type="AlphaFoldDB" id="A0AAN7WKE3"/>
<organism evidence="2 3">
    <name type="scientific">Arxiozyma heterogenica</name>
    <dbReference type="NCBI Taxonomy" id="278026"/>
    <lineage>
        <taxon>Eukaryota</taxon>
        <taxon>Fungi</taxon>
        <taxon>Dikarya</taxon>
        <taxon>Ascomycota</taxon>
        <taxon>Saccharomycotina</taxon>
        <taxon>Saccharomycetes</taxon>
        <taxon>Saccharomycetales</taxon>
        <taxon>Saccharomycetaceae</taxon>
        <taxon>Arxiozyma</taxon>
    </lineage>
</organism>
<name>A0AAN7WKE3_9SACH</name>
<feature type="region of interest" description="Disordered" evidence="1">
    <location>
        <begin position="209"/>
        <end position="228"/>
    </location>
</feature>
<reference evidence="3" key="1">
    <citation type="submission" date="2023-07" db="EMBL/GenBank/DDBJ databases">
        <title>A draft genome of Kazachstania heterogenica Y-27499.</title>
        <authorList>
            <person name="Donic C."/>
            <person name="Kralova J.S."/>
            <person name="Fidel L."/>
            <person name="Ben-Dor S."/>
            <person name="Jung S."/>
        </authorList>
    </citation>
    <scope>NUCLEOTIDE SEQUENCE [LARGE SCALE GENOMIC DNA]</scope>
    <source>
        <strain evidence="3">Y27499</strain>
    </source>
</reference>
<comment type="caution">
    <text evidence="2">The sequence shown here is derived from an EMBL/GenBank/DDBJ whole genome shotgun (WGS) entry which is preliminary data.</text>
</comment>
<evidence type="ECO:0000313" key="2">
    <source>
        <dbReference type="EMBL" id="KAK5773943.1"/>
    </source>
</evidence>
<proteinExistence type="predicted"/>
<sequence>MYNTHNTINHNVNYHNHTLIATPMISNRNTVNNQIGVNVMNNSSLNPVTLENFGSLPDNFNNYNNNSNIGINIPIQKYYGPLLNSTTGTNIPLQTSNYNQEPSVPSKYGTQLSTDQFNTMPIKDTYKQQRKSEQIDGVELNENLLDVLETIPHKRTIRNNTILGGNVNQEIDNRVQLLNANLDSLPSLFNPTNVSNIYDAKYISTTYSSKNKKNQQNSKKSNELENSSISNQSVPVFYDLMTSIYSQEEILLKEMDFLRDRYIQLLYYKSKYSDNNTAASTTVHKTMDSKPNSNNIEDEQENLKRRKIEKVDSGSMPSTKINTSEDVVNNNKIPLTLLGPYETLSISKDNAQNTKFPPTIDNYLNITTLDLNLINLKSKGQDSKLNRNFIILRDHYLTKFYEDMTKIMKIDFIPNLNEYYRSKFKVRNVCNTILNCQYHDNYTFDYLKLLKVNLILEILEISCKTMPNANKIFYPILDFSVSNWMVKVIKLLNDSIEISGDLIQIPMKPMTTKDLSFIGIVIIIVLFFYYSNKFSINKENNKPSYSKLMTSIEQNRYLLFYSLFLIKKRLLNEIMNNFNENTIKGILKFMTLYELLDQIKYDNPMSIDNVDYNEDIMVALHFSINNIKSAGGKFLKSYWKVISNNYLKHQIFEGKIPILFVKNLASMNYYEDKKSSQYIGYSNDDVSDIDTYNFYVSQLKIINYLYMDDSETIADRTIDKLSELIKDMDNKYYKFMNLPRADENFDLLDERCNNYEFRGSQRIDNSLQYYKIKLHLEYLIFLQLEMVKEDRHIIRQFDRLFETVIVPIILLIFPSVHKDNMTEETVEAKIEISNNKEDTSTVKANEILDSKNEDVEEYSEYEFRFIRRKMYLLEDLLDILYSIYERFQNFENYQRYKINGGVADTEKDTDKSKVLNTLNQNFKHLFIILYIILTSSPISNKFNHIENFRPVTKIFIILSRIGYKENIKSHLLSNESLVKDKVTGLLSYENRQLESKYMKITQQEYLIQIQNSNNGLRSITDLNSLGRYSKYLKILNHRLIDACQLNHMTDLDSWFNTNIMSENKEIDLSGFSISPQNVTKVFDVFFSSI</sequence>
<evidence type="ECO:0000256" key="1">
    <source>
        <dbReference type="SAM" id="MobiDB-lite"/>
    </source>
</evidence>
<protein>
    <submittedName>
        <fullName evidence="2">Uncharacterized protein</fullName>
    </submittedName>
</protein>
<dbReference type="EMBL" id="JAWIZZ010000059">
    <property type="protein sequence ID" value="KAK5773943.1"/>
    <property type="molecule type" value="Genomic_DNA"/>
</dbReference>
<keyword evidence="3" id="KW-1185">Reference proteome</keyword>
<feature type="compositionally biased region" description="Low complexity" evidence="1">
    <location>
        <begin position="214"/>
        <end position="228"/>
    </location>
</feature>
<gene>
    <name evidence="2" type="ORF">RI543_004697</name>
</gene>
<evidence type="ECO:0000313" key="3">
    <source>
        <dbReference type="Proteomes" id="UP001306508"/>
    </source>
</evidence>
<dbReference type="Proteomes" id="UP001306508">
    <property type="component" value="Unassembled WGS sequence"/>
</dbReference>
<accession>A0AAN7WKE3</accession>